<feature type="compositionally biased region" description="Acidic residues" evidence="1">
    <location>
        <begin position="66"/>
        <end position="75"/>
    </location>
</feature>
<protein>
    <submittedName>
        <fullName evidence="2">Uncharacterized protein</fullName>
    </submittedName>
</protein>
<feature type="region of interest" description="Disordered" evidence="1">
    <location>
        <begin position="32"/>
        <end position="75"/>
    </location>
</feature>
<dbReference type="AlphaFoldDB" id="A0A420H906"/>
<organism evidence="2 3">
    <name type="scientific">Erysiphe neolycopersici</name>
    <dbReference type="NCBI Taxonomy" id="212602"/>
    <lineage>
        <taxon>Eukaryota</taxon>
        <taxon>Fungi</taxon>
        <taxon>Dikarya</taxon>
        <taxon>Ascomycota</taxon>
        <taxon>Pezizomycotina</taxon>
        <taxon>Leotiomycetes</taxon>
        <taxon>Erysiphales</taxon>
        <taxon>Erysiphaceae</taxon>
        <taxon>Erysiphe</taxon>
    </lineage>
</organism>
<feature type="non-terminal residue" evidence="2">
    <location>
        <position position="75"/>
    </location>
</feature>
<feature type="compositionally biased region" description="Polar residues" evidence="1">
    <location>
        <begin position="32"/>
        <end position="47"/>
    </location>
</feature>
<comment type="caution">
    <text evidence="2">The sequence shown here is derived from an EMBL/GenBank/DDBJ whole genome shotgun (WGS) entry which is preliminary data.</text>
</comment>
<evidence type="ECO:0000313" key="3">
    <source>
        <dbReference type="Proteomes" id="UP000286134"/>
    </source>
</evidence>
<feature type="compositionally biased region" description="Polar residues" evidence="1">
    <location>
        <begin position="54"/>
        <end position="63"/>
    </location>
</feature>
<dbReference type="Proteomes" id="UP000286134">
    <property type="component" value="Unassembled WGS sequence"/>
</dbReference>
<name>A0A420H906_9PEZI</name>
<dbReference type="EMBL" id="MCFK01010100">
    <property type="protein sequence ID" value="RKF53917.1"/>
    <property type="molecule type" value="Genomic_DNA"/>
</dbReference>
<proteinExistence type="predicted"/>
<evidence type="ECO:0000256" key="1">
    <source>
        <dbReference type="SAM" id="MobiDB-lite"/>
    </source>
</evidence>
<sequence length="75" mass="8291">MLAVQSIEIPDEVVPLDLDPYICLSTPIFQVQQPTEPAEDNNSSQSPVWKGPYSTPSPTASREMSQEIEQESNIS</sequence>
<gene>
    <name evidence="2" type="ORF">OnM2_101024</name>
</gene>
<accession>A0A420H906</accession>
<evidence type="ECO:0000313" key="2">
    <source>
        <dbReference type="EMBL" id="RKF53917.1"/>
    </source>
</evidence>
<reference evidence="2 3" key="1">
    <citation type="journal article" date="2018" name="BMC Genomics">
        <title>Comparative genome analyses reveal sequence features reflecting distinct modes of host-adaptation between dicot and monocot powdery mildew.</title>
        <authorList>
            <person name="Wu Y."/>
            <person name="Ma X."/>
            <person name="Pan Z."/>
            <person name="Kale S.D."/>
            <person name="Song Y."/>
            <person name="King H."/>
            <person name="Zhang Q."/>
            <person name="Presley C."/>
            <person name="Deng X."/>
            <person name="Wei C.I."/>
            <person name="Xiao S."/>
        </authorList>
    </citation>
    <scope>NUCLEOTIDE SEQUENCE [LARGE SCALE GENOMIC DNA]</scope>
    <source>
        <strain evidence="2">UMSG2</strain>
    </source>
</reference>
<keyword evidence="3" id="KW-1185">Reference proteome</keyword>